<dbReference type="InterPro" id="IPR005552">
    <property type="entry name" value="Scramblase"/>
</dbReference>
<gene>
    <name evidence="3" type="ORF">PoB_006152200</name>
</gene>
<dbReference type="Pfam" id="PF03803">
    <property type="entry name" value="Scramblase"/>
    <property type="match status" value="1"/>
</dbReference>
<protein>
    <recommendedName>
        <fullName evidence="2">Phospholipid scramblase</fullName>
    </recommendedName>
</protein>
<dbReference type="PANTHER" id="PTHR23248">
    <property type="entry name" value="PHOSPHOLIPID SCRAMBLASE-RELATED"/>
    <property type="match status" value="1"/>
</dbReference>
<dbReference type="PANTHER" id="PTHR23248:SF9">
    <property type="entry name" value="PHOSPHOLIPID SCRAMBLASE"/>
    <property type="match status" value="1"/>
</dbReference>
<evidence type="ECO:0000256" key="2">
    <source>
        <dbReference type="RuleBase" id="RU363116"/>
    </source>
</evidence>
<proteinExistence type="inferred from homology"/>
<evidence type="ECO:0000313" key="4">
    <source>
        <dbReference type="Proteomes" id="UP000735302"/>
    </source>
</evidence>
<comment type="caution">
    <text evidence="3">The sequence shown here is derived from an EMBL/GenBank/DDBJ whole genome shotgun (WGS) entry which is preliminary data.</text>
</comment>
<name>A0AAV4CSZ7_9GAST</name>
<keyword evidence="4" id="KW-1185">Reference proteome</keyword>
<sequence>MGIFDANDTLVYEITGPCCPCQTPCCKDDIDYPITSVQSRSQIGMIKKVWSGVMRECFTDTEMFSLQFPLDLDVKHKALMLAAVFLVGEAFPKALRFIAVPGRKKPSPKLYDLLLFWISQFLNHQRKIAMTAERKCRDGELKRGRQSKIKPTGLDLDKCNLCLNIHCACLAEEPGVTNFKLIFSSACDCEKKFKAKG</sequence>
<comment type="cofactor">
    <cofactor evidence="2">
        <name>Ca(2+)</name>
        <dbReference type="ChEBI" id="CHEBI:29108"/>
    </cofactor>
</comment>
<reference evidence="3 4" key="1">
    <citation type="journal article" date="2021" name="Elife">
        <title>Chloroplast acquisition without the gene transfer in kleptoplastic sea slugs, Plakobranchus ocellatus.</title>
        <authorList>
            <person name="Maeda T."/>
            <person name="Takahashi S."/>
            <person name="Yoshida T."/>
            <person name="Shimamura S."/>
            <person name="Takaki Y."/>
            <person name="Nagai Y."/>
            <person name="Toyoda A."/>
            <person name="Suzuki Y."/>
            <person name="Arimoto A."/>
            <person name="Ishii H."/>
            <person name="Satoh N."/>
            <person name="Nishiyama T."/>
            <person name="Hasebe M."/>
            <person name="Maruyama T."/>
            <person name="Minagawa J."/>
            <person name="Obokata J."/>
            <person name="Shigenobu S."/>
        </authorList>
    </citation>
    <scope>NUCLEOTIDE SEQUENCE [LARGE SCALE GENOMIC DNA]</scope>
</reference>
<comment type="similarity">
    <text evidence="1 2">Belongs to the phospholipid scramblase family.</text>
</comment>
<comment type="function">
    <text evidence="2">May mediate accelerated ATP-independent bidirectional transbilayer migration of phospholipids upon binding calcium ions that results in a loss of phospholipid asymmetry in the plasma membrane.</text>
</comment>
<evidence type="ECO:0000256" key="1">
    <source>
        <dbReference type="ARBA" id="ARBA00005350"/>
    </source>
</evidence>
<dbReference type="EMBL" id="BLXT01006951">
    <property type="protein sequence ID" value="GFO35017.1"/>
    <property type="molecule type" value="Genomic_DNA"/>
</dbReference>
<dbReference type="Proteomes" id="UP000735302">
    <property type="component" value="Unassembled WGS sequence"/>
</dbReference>
<keyword evidence="2" id="KW-0449">Lipoprotein</keyword>
<organism evidence="3 4">
    <name type="scientific">Plakobranchus ocellatus</name>
    <dbReference type="NCBI Taxonomy" id="259542"/>
    <lineage>
        <taxon>Eukaryota</taxon>
        <taxon>Metazoa</taxon>
        <taxon>Spiralia</taxon>
        <taxon>Lophotrochozoa</taxon>
        <taxon>Mollusca</taxon>
        <taxon>Gastropoda</taxon>
        <taxon>Heterobranchia</taxon>
        <taxon>Euthyneura</taxon>
        <taxon>Panpulmonata</taxon>
        <taxon>Sacoglossa</taxon>
        <taxon>Placobranchoidea</taxon>
        <taxon>Plakobranchidae</taxon>
        <taxon>Plakobranchus</taxon>
    </lineage>
</organism>
<keyword evidence="2" id="KW-0106">Calcium</keyword>
<dbReference type="GO" id="GO:0005886">
    <property type="term" value="C:plasma membrane"/>
    <property type="evidence" value="ECO:0007669"/>
    <property type="project" value="TreeGrafter"/>
</dbReference>
<keyword evidence="2" id="KW-0564">Palmitate</keyword>
<accession>A0AAV4CSZ7</accession>
<evidence type="ECO:0000313" key="3">
    <source>
        <dbReference type="EMBL" id="GFO35017.1"/>
    </source>
</evidence>
<dbReference type="AlphaFoldDB" id="A0AAV4CSZ7"/>
<dbReference type="GO" id="GO:0017128">
    <property type="term" value="F:phospholipid scramblase activity"/>
    <property type="evidence" value="ECO:0007669"/>
    <property type="project" value="InterPro"/>
</dbReference>